<evidence type="ECO:0000259" key="2">
    <source>
        <dbReference type="Pfam" id="PF13590"/>
    </source>
</evidence>
<keyword evidence="1" id="KW-0732">Signal</keyword>
<dbReference type="InterPro" id="IPR025411">
    <property type="entry name" value="DUF4136"/>
</dbReference>
<dbReference type="RefSeq" id="WP_278014775.1">
    <property type="nucleotide sequence ID" value="NZ_CP121106.1"/>
</dbReference>
<dbReference type="Pfam" id="PF13590">
    <property type="entry name" value="DUF4136"/>
    <property type="match status" value="1"/>
</dbReference>
<protein>
    <submittedName>
        <fullName evidence="3">DUF4136 domain-containing protein</fullName>
    </submittedName>
</protein>
<organism evidence="3 4">
    <name type="scientific">Altererythrobacter arenosus</name>
    <dbReference type="NCBI Taxonomy" id="3032592"/>
    <lineage>
        <taxon>Bacteria</taxon>
        <taxon>Pseudomonadati</taxon>
        <taxon>Pseudomonadota</taxon>
        <taxon>Alphaproteobacteria</taxon>
        <taxon>Sphingomonadales</taxon>
        <taxon>Erythrobacteraceae</taxon>
        <taxon>Altererythrobacter</taxon>
    </lineage>
</organism>
<accession>A0ABY8FMC3</accession>
<evidence type="ECO:0000313" key="3">
    <source>
        <dbReference type="EMBL" id="WFL76007.1"/>
    </source>
</evidence>
<proteinExistence type="predicted"/>
<gene>
    <name evidence="3" type="ORF">P7228_08275</name>
</gene>
<feature type="domain" description="DUF4136" evidence="2">
    <location>
        <begin position="52"/>
        <end position="191"/>
    </location>
</feature>
<evidence type="ECO:0000256" key="1">
    <source>
        <dbReference type="SAM" id="SignalP"/>
    </source>
</evidence>
<sequence>MTRFVLPIAAAALLAGCATAPAPASPVEVTRFHNPAGLSVIEGGTVFIESAPRGGDSLAASPYKAAVARELSRLGYRETNRSEATLIAQVEVDRFAIGSDGERRGPVSVGVGGSTGSYGSGVGVGVGINLGGGRSRERVGTELSVMLRDAKSNQAVWEGRAQFSVGPEAAQAEPATNASIIAEALFRDFPGGNGETVRTKVN</sequence>
<dbReference type="PROSITE" id="PS51257">
    <property type="entry name" value="PROKAR_LIPOPROTEIN"/>
    <property type="match status" value="1"/>
</dbReference>
<evidence type="ECO:0000313" key="4">
    <source>
        <dbReference type="Proteomes" id="UP001215827"/>
    </source>
</evidence>
<feature type="signal peptide" evidence="1">
    <location>
        <begin position="1"/>
        <end position="24"/>
    </location>
</feature>
<keyword evidence="4" id="KW-1185">Reference proteome</keyword>
<feature type="chain" id="PRO_5046566132" evidence="1">
    <location>
        <begin position="25"/>
        <end position="202"/>
    </location>
</feature>
<reference evidence="3 4" key="1">
    <citation type="submission" date="2023-03" db="EMBL/GenBank/DDBJ databases">
        <title>Altererythrobacter sp. CAU 1644 isolated from sand.</title>
        <authorList>
            <person name="Kim W."/>
        </authorList>
    </citation>
    <scope>NUCLEOTIDE SEQUENCE [LARGE SCALE GENOMIC DNA]</scope>
    <source>
        <strain evidence="3 4">CAU 1644</strain>
    </source>
</reference>
<dbReference type="EMBL" id="CP121106">
    <property type="protein sequence ID" value="WFL76007.1"/>
    <property type="molecule type" value="Genomic_DNA"/>
</dbReference>
<dbReference type="Proteomes" id="UP001215827">
    <property type="component" value="Chromosome"/>
</dbReference>
<name>A0ABY8FMC3_9SPHN</name>